<accession>A0A026W3Q7</accession>
<evidence type="ECO:0000313" key="2">
    <source>
        <dbReference type="Proteomes" id="UP000053097"/>
    </source>
</evidence>
<name>A0A026W3Q7_OOCBI</name>
<dbReference type="AlphaFoldDB" id="A0A026W3Q7"/>
<evidence type="ECO:0000313" key="1">
    <source>
        <dbReference type="EMBL" id="EZA50246.1"/>
    </source>
</evidence>
<protein>
    <submittedName>
        <fullName evidence="1">Uncharacterized protein</fullName>
    </submittedName>
</protein>
<dbReference type="Proteomes" id="UP000053097">
    <property type="component" value="Unassembled WGS sequence"/>
</dbReference>
<proteinExistence type="predicted"/>
<dbReference type="EMBL" id="KK107467">
    <property type="protein sequence ID" value="EZA50246.1"/>
    <property type="molecule type" value="Genomic_DNA"/>
</dbReference>
<organism evidence="1 2">
    <name type="scientific">Ooceraea biroi</name>
    <name type="common">Clonal raider ant</name>
    <name type="synonym">Cerapachys biroi</name>
    <dbReference type="NCBI Taxonomy" id="2015173"/>
    <lineage>
        <taxon>Eukaryota</taxon>
        <taxon>Metazoa</taxon>
        <taxon>Ecdysozoa</taxon>
        <taxon>Arthropoda</taxon>
        <taxon>Hexapoda</taxon>
        <taxon>Insecta</taxon>
        <taxon>Pterygota</taxon>
        <taxon>Neoptera</taxon>
        <taxon>Endopterygota</taxon>
        <taxon>Hymenoptera</taxon>
        <taxon>Apocrita</taxon>
        <taxon>Aculeata</taxon>
        <taxon>Formicoidea</taxon>
        <taxon>Formicidae</taxon>
        <taxon>Dorylinae</taxon>
        <taxon>Ooceraea</taxon>
    </lineage>
</organism>
<gene>
    <name evidence="1" type="ORF">X777_11084</name>
</gene>
<keyword evidence="2" id="KW-1185">Reference proteome</keyword>
<reference evidence="1 2" key="1">
    <citation type="journal article" date="2014" name="Curr. Biol.">
        <title>The genome of the clonal raider ant Cerapachys biroi.</title>
        <authorList>
            <person name="Oxley P.R."/>
            <person name="Ji L."/>
            <person name="Fetter-Pruneda I."/>
            <person name="McKenzie S.K."/>
            <person name="Li C."/>
            <person name="Hu H."/>
            <person name="Zhang G."/>
            <person name="Kronauer D.J."/>
        </authorList>
    </citation>
    <scope>NUCLEOTIDE SEQUENCE [LARGE SCALE GENOMIC DNA]</scope>
</reference>
<sequence length="126" mass="13257">MVVVVPVPGGGGGGVGGGGGGGYLEHQVVPHTLHSYPLLQFPHAAGVACTRHDESPRLSSAISLPRLTITGERSCTWKIDIGIRCIGNGKAVLVRIEKRSSSLFLPSLLNGTPVARERDAYRSVDF</sequence>